<dbReference type="EMBL" id="KP188572">
    <property type="protein sequence ID" value="ALD15779.1"/>
    <property type="molecule type" value="Genomic_RNA"/>
</dbReference>
<protein>
    <submittedName>
        <fullName evidence="1">23 kDa protein</fullName>
    </submittedName>
</protein>
<dbReference type="EMBL" id="KP188574">
    <property type="protein sequence ID" value="ALD15781.1"/>
    <property type="molecule type" value="Genomic_RNA"/>
</dbReference>
<name>A0A075IGF9_9VIRU</name>
<evidence type="ECO:0000313" key="4">
    <source>
        <dbReference type="Proteomes" id="UP000203404"/>
    </source>
</evidence>
<keyword evidence="4" id="KW-1185">Reference proteome</keyword>
<accession>A0A075IGF9</accession>
<dbReference type="RefSeq" id="YP_009449566.1">
    <property type="nucleotide sequence ID" value="NC_036635.1"/>
</dbReference>
<reference evidence="1 4" key="1">
    <citation type="journal article" date="2014" name="Virus Res.">
        <title>A new ophiovirus is associated with blueberry mosaic disease.</title>
        <authorList>
            <person name="Thekke-Veetil T."/>
            <person name="Ho T."/>
            <person name="Keller K.E."/>
            <person name="Martin R.R."/>
            <person name="Tzanetakis I.E."/>
        </authorList>
    </citation>
    <scope>NUCLEOTIDE SEQUENCE [LARGE SCALE GENOMIC DNA]</scope>
    <source>
        <strain evidence="1">Arkansas5</strain>
    </source>
</reference>
<dbReference type="EMBL" id="KJ704366">
    <property type="protein sequence ID" value="AIF28242.1"/>
    <property type="molecule type" value="Genomic_RNA"/>
</dbReference>
<dbReference type="KEGG" id="vg:35408434"/>
<sequence length="194" mass="23170">MQVCDRNNRKDRSFKRYKLSSKELINIKINDKLFETEEKFMKYNHGIEGETKRCLFGLWMFESSNCNSYIFRKKGVIFLSKEHDVHMTSYFDDIEICICNEKFELLSEDSYNNLTGDMIFKVPNHNLYELYAHDDKKKENTLFSMLEESEKTKYTELKRSIRKLVIHDEKRKFFSAQSSFKDAETSSGIRDPVE</sequence>
<evidence type="ECO:0000313" key="2">
    <source>
        <dbReference type="EMBL" id="ALD15779.1"/>
    </source>
</evidence>
<reference evidence="2" key="2">
    <citation type="submission" date="2014-11" db="EMBL/GenBank/DDBJ databases">
        <title>Detection and molecular identification of Blueberry mosaic associated virus in highbush blueberry in Serbia.</title>
        <authorList>
            <person name="Jevremovic D."/>
            <person name="Paunovic S."/>
            <person name="Leposavic A."/>
        </authorList>
    </citation>
    <scope>NUCLEOTIDE SEQUENCE</scope>
    <source>
        <strain evidence="2">RS-BlMaV-3</strain>
        <strain evidence="3">RS-BlMaV-5</strain>
    </source>
</reference>
<dbReference type="Proteomes" id="UP000203404">
    <property type="component" value="Genome"/>
</dbReference>
<evidence type="ECO:0000313" key="3">
    <source>
        <dbReference type="EMBL" id="ALD15781.1"/>
    </source>
</evidence>
<evidence type="ECO:0000313" key="1">
    <source>
        <dbReference type="EMBL" id="AIF28242.1"/>
    </source>
</evidence>
<dbReference type="GeneID" id="35408434"/>
<proteinExistence type="predicted"/>
<organism evidence="1 4">
    <name type="scientific">Blueberry mosaic associated virus</name>
    <dbReference type="NCBI Taxonomy" id="1520332"/>
    <lineage>
        <taxon>Viruses</taxon>
        <taxon>Riboviria</taxon>
        <taxon>Orthornavirae</taxon>
        <taxon>Negarnaviricota</taxon>
        <taxon>Haploviricotina</taxon>
        <taxon>Milneviricetes</taxon>
        <taxon>Naedrevirales</taxon>
        <taxon>Aspiviridae</taxon>
        <taxon>Ophiovirus</taxon>
        <taxon>Ophiovirus vaccinii</taxon>
    </lineage>
</organism>